<protein>
    <submittedName>
        <fullName evidence="4">N-ethylammeline chlorohydrolase</fullName>
    </submittedName>
</protein>
<evidence type="ECO:0000313" key="4">
    <source>
        <dbReference type="EMBL" id="EDQ04833.1"/>
    </source>
</evidence>
<dbReference type="Gene3D" id="3.20.20.140">
    <property type="entry name" value="Metal-dependent hydrolases"/>
    <property type="match status" value="1"/>
</dbReference>
<keyword evidence="5" id="KW-1185">Reference proteome</keyword>
<dbReference type="InterPro" id="IPR006680">
    <property type="entry name" value="Amidohydro-rel"/>
</dbReference>
<evidence type="ECO:0000256" key="1">
    <source>
        <dbReference type="ARBA" id="ARBA00006745"/>
    </source>
</evidence>
<keyword evidence="2" id="KW-0378">Hydrolase</keyword>
<evidence type="ECO:0000313" key="5">
    <source>
        <dbReference type="Proteomes" id="UP000003257"/>
    </source>
</evidence>
<dbReference type="Pfam" id="PF01979">
    <property type="entry name" value="Amidohydro_1"/>
    <property type="match status" value="1"/>
</dbReference>
<dbReference type="PANTHER" id="PTHR43794">
    <property type="entry name" value="AMINOHYDROLASE SSNA-RELATED"/>
    <property type="match status" value="1"/>
</dbReference>
<accession>A0ABP2D936</accession>
<dbReference type="NCBIfam" id="NF004801">
    <property type="entry name" value="PRK06151.1"/>
    <property type="match status" value="1"/>
</dbReference>
<dbReference type="EMBL" id="ABID01000003">
    <property type="protein sequence ID" value="EDQ04833.1"/>
    <property type="molecule type" value="Genomic_DNA"/>
</dbReference>
<dbReference type="Proteomes" id="UP000003257">
    <property type="component" value="Unassembled WGS sequence"/>
</dbReference>
<dbReference type="PANTHER" id="PTHR43794:SF11">
    <property type="entry name" value="AMIDOHYDROLASE-RELATED DOMAIN-CONTAINING PROTEIN"/>
    <property type="match status" value="1"/>
</dbReference>
<name>A0ABP2D936_9RHOB</name>
<evidence type="ECO:0000256" key="2">
    <source>
        <dbReference type="ARBA" id="ARBA00022801"/>
    </source>
</evidence>
<organism evidence="4 5">
    <name type="scientific">Sulfitobacter indolifex HEL-45</name>
    <dbReference type="NCBI Taxonomy" id="391624"/>
    <lineage>
        <taxon>Bacteria</taxon>
        <taxon>Pseudomonadati</taxon>
        <taxon>Pseudomonadota</taxon>
        <taxon>Alphaproteobacteria</taxon>
        <taxon>Rhodobacterales</taxon>
        <taxon>Roseobacteraceae</taxon>
        <taxon>Sulfitobacter</taxon>
    </lineage>
</organism>
<dbReference type="SUPFAM" id="SSF51556">
    <property type="entry name" value="Metallo-dependent hydrolases"/>
    <property type="match status" value="1"/>
</dbReference>
<sequence>MANSMKRTALTAAWVVGHADGQHCLYHNGTVVVEGEKVLHVGHDFDGEVAETIDFGEALIGPGFIDLDALADLDTTVLGYDNHPPELKGRVWPQSYMQAGPREMYTPDELAFQKRYAFTRLVRNGITTALPISSLFYRAWGETAEEFDAAAEAAADLGLRVYLGPAYRSGNLVVDQKRQIGFHYDAPRGIAGLSEAEAFIARHENTHGGLIRTMLAPDRIETCTPDLLRRSGAAARDHDVPIRLHCCQSRLEYDLVLQQHGKSPLELLRDTAFFAPATILPHGLFLSGINGITHEAPDHEILISSGAALAHCPLVMARGGKVLHSFARFRDLGVTIGMGTDTHPADMIQNMALGVMTARIAEGNPTCVSAADFYDAATLGGAAALNRPDLGRLAPGSAADLNVIRLDSPDIGQRIDPIQTLLLNGSGRDVSDVMIAGRFVMRDGAIPGVDEGAFRRQAQAQFDRMVAQYPDRTLFHPPVKEIFPTSYPLRGHAPAIRRGG</sequence>
<comment type="similarity">
    <text evidence="1">Belongs to the metallo-dependent hydrolases superfamily. ATZ/TRZ family.</text>
</comment>
<dbReference type="InterPro" id="IPR032466">
    <property type="entry name" value="Metal_Hydrolase"/>
</dbReference>
<proteinExistence type="inferred from homology"/>
<dbReference type="SUPFAM" id="SSF51338">
    <property type="entry name" value="Composite domain of metallo-dependent hydrolases"/>
    <property type="match status" value="1"/>
</dbReference>
<dbReference type="InterPro" id="IPR050287">
    <property type="entry name" value="MTA/SAH_deaminase"/>
</dbReference>
<comment type="caution">
    <text evidence="4">The sequence shown here is derived from an EMBL/GenBank/DDBJ whole genome shotgun (WGS) entry which is preliminary data.</text>
</comment>
<evidence type="ECO:0000259" key="3">
    <source>
        <dbReference type="Pfam" id="PF01979"/>
    </source>
</evidence>
<reference evidence="4 5" key="1">
    <citation type="submission" date="2007-11" db="EMBL/GenBank/DDBJ databases">
        <authorList>
            <person name="Wagner-Dobler I."/>
            <person name="Ferriera S."/>
            <person name="Johnson J."/>
            <person name="Kravitz S."/>
            <person name="Beeson K."/>
            <person name="Sutton G."/>
            <person name="Rogers Y.-H."/>
            <person name="Friedman R."/>
            <person name="Frazier M."/>
            <person name="Venter J.C."/>
        </authorList>
    </citation>
    <scope>NUCLEOTIDE SEQUENCE [LARGE SCALE GENOMIC DNA]</scope>
    <source>
        <strain evidence="4 5">HEL-45</strain>
    </source>
</reference>
<dbReference type="InterPro" id="IPR011059">
    <property type="entry name" value="Metal-dep_hydrolase_composite"/>
</dbReference>
<feature type="domain" description="Amidohydrolase-related" evidence="3">
    <location>
        <begin position="105"/>
        <end position="440"/>
    </location>
</feature>
<gene>
    <name evidence="4" type="ORF">OIHEL45_14070</name>
</gene>
<dbReference type="Gene3D" id="2.30.40.10">
    <property type="entry name" value="Urease, subunit C, domain 1"/>
    <property type="match status" value="1"/>
</dbReference>